<reference evidence="11 13" key="2">
    <citation type="submission" date="2018-11" db="EMBL/GenBank/DDBJ databases">
        <authorList>
            <consortium name="Pathogen Informatics"/>
        </authorList>
    </citation>
    <scope>NUCLEOTIDE SEQUENCE [LARGE SCALE GENOMIC DNA]</scope>
</reference>
<dbReference type="InterPro" id="IPR036869">
    <property type="entry name" value="J_dom_sf"/>
</dbReference>
<evidence type="ECO:0000256" key="2">
    <source>
        <dbReference type="ARBA" id="ARBA00008817"/>
    </source>
</evidence>
<keyword evidence="5" id="KW-0653">Protein transport</keyword>
<dbReference type="PANTHER" id="PTHR12388">
    <property type="entry name" value="MITOCHONDRIA ASSOCIATED GRANULOCYTE MACROPHAGE CSF SIGNALING MOLECULE"/>
    <property type="match status" value="1"/>
</dbReference>
<evidence type="ECO:0000256" key="10">
    <source>
        <dbReference type="ARBA" id="ARBA00071356"/>
    </source>
</evidence>
<evidence type="ECO:0000313" key="14">
    <source>
        <dbReference type="WBParaSite" id="DME_0000303201-mRNA-1"/>
    </source>
</evidence>
<evidence type="ECO:0000313" key="11">
    <source>
        <dbReference type="EMBL" id="VDN57218.1"/>
    </source>
</evidence>
<dbReference type="EMBL" id="UYYG01001159">
    <property type="protein sequence ID" value="VDN57218.1"/>
    <property type="molecule type" value="Genomic_DNA"/>
</dbReference>
<evidence type="ECO:0000256" key="1">
    <source>
        <dbReference type="ARBA" id="ARBA00004443"/>
    </source>
</evidence>
<dbReference type="GO" id="GO:0005744">
    <property type="term" value="C:TIM23 mitochondrial import inner membrane translocase complex"/>
    <property type="evidence" value="ECO:0007669"/>
    <property type="project" value="InterPro"/>
</dbReference>
<evidence type="ECO:0000256" key="9">
    <source>
        <dbReference type="ARBA" id="ARBA00059904"/>
    </source>
</evidence>
<dbReference type="OrthoDB" id="10262892at2759"/>
<evidence type="ECO:0000256" key="4">
    <source>
        <dbReference type="ARBA" id="ARBA00022792"/>
    </source>
</evidence>
<dbReference type="Proteomes" id="UP000038040">
    <property type="component" value="Unplaced"/>
</dbReference>
<comment type="subcellular location">
    <subcellularLocation>
        <location evidence="1">Mitochondrion inner membrane</location>
        <topology evidence="1">Peripheral membrane protein</topology>
        <orientation evidence="1">Matrix side</orientation>
    </subcellularLocation>
</comment>
<accession>A0A0N4U7Q9</accession>
<dbReference type="InterPro" id="IPR005341">
    <property type="entry name" value="Tim16"/>
</dbReference>
<dbReference type="AlphaFoldDB" id="A0A0N4U7Q9"/>
<protein>
    <recommendedName>
        <fullName evidence="10">Mitochondrial import inner membrane translocase subunit tim-16</fullName>
    </recommendedName>
</protein>
<evidence type="ECO:0000256" key="3">
    <source>
        <dbReference type="ARBA" id="ARBA00022448"/>
    </source>
</evidence>
<evidence type="ECO:0000313" key="13">
    <source>
        <dbReference type="Proteomes" id="UP000274756"/>
    </source>
</evidence>
<dbReference type="GO" id="GO:0030150">
    <property type="term" value="P:protein import into mitochondrial matrix"/>
    <property type="evidence" value="ECO:0007669"/>
    <property type="project" value="InterPro"/>
</dbReference>
<evidence type="ECO:0000256" key="6">
    <source>
        <dbReference type="ARBA" id="ARBA00023010"/>
    </source>
</evidence>
<dbReference type="Pfam" id="PF03656">
    <property type="entry name" value="Pam16"/>
    <property type="match status" value="1"/>
</dbReference>
<evidence type="ECO:0000256" key="8">
    <source>
        <dbReference type="ARBA" id="ARBA00023136"/>
    </source>
</evidence>
<gene>
    <name evidence="11" type="ORF">DME_LOCUS7191</name>
</gene>
<sequence>MAWRAAAKIVVAAGEALTKAFARAVREEFQMGKQAASRHAEQIGASQAEAKIASDTNSRLGISLQEAIKILNVSDPLNAEEVEKNYKHLFEINDKSRGGTLYLQSKVYRAKERIDEEIRNMKKETEN</sequence>
<dbReference type="PANTHER" id="PTHR12388:SF0">
    <property type="entry name" value="MITOCHONDRIAL IMPORT INNER MEMBRANE TRANSLOCASE SUBUNIT TIM16"/>
    <property type="match status" value="1"/>
</dbReference>
<dbReference type="Proteomes" id="UP000274756">
    <property type="component" value="Unassembled WGS sequence"/>
</dbReference>
<dbReference type="FunFam" id="1.10.287.110:FF:000006">
    <property type="entry name" value="Import inner membrane translocase subunit TIM16"/>
    <property type="match status" value="1"/>
</dbReference>
<evidence type="ECO:0000313" key="12">
    <source>
        <dbReference type="Proteomes" id="UP000038040"/>
    </source>
</evidence>
<keyword evidence="7" id="KW-0496">Mitochondrion</keyword>
<reference evidence="14" key="1">
    <citation type="submission" date="2017-02" db="UniProtKB">
        <authorList>
            <consortium name="WormBaseParasite"/>
        </authorList>
    </citation>
    <scope>IDENTIFICATION</scope>
</reference>
<dbReference type="STRING" id="318479.A0A0N4U7Q9"/>
<comment type="function">
    <text evidence="9">Regulates ATP-dependent protein translocation into the mitochondrial matrix.</text>
</comment>
<keyword evidence="13" id="KW-1185">Reference proteome</keyword>
<keyword evidence="4" id="KW-0999">Mitochondrion inner membrane</keyword>
<keyword evidence="8" id="KW-0472">Membrane</keyword>
<dbReference type="WBParaSite" id="DME_0000303201-mRNA-1">
    <property type="protein sequence ID" value="DME_0000303201-mRNA-1"/>
    <property type="gene ID" value="DME_0000303201"/>
</dbReference>
<dbReference type="Gene3D" id="1.10.287.110">
    <property type="entry name" value="DnaJ domain"/>
    <property type="match status" value="1"/>
</dbReference>
<comment type="similarity">
    <text evidence="2">Belongs to the TIM16/PAM16 family.</text>
</comment>
<keyword evidence="3" id="KW-0813">Transport</keyword>
<name>A0A0N4U7Q9_DRAME</name>
<evidence type="ECO:0000256" key="7">
    <source>
        <dbReference type="ARBA" id="ARBA00023128"/>
    </source>
</evidence>
<organism evidence="12 14">
    <name type="scientific">Dracunculus medinensis</name>
    <name type="common">Guinea worm</name>
    <dbReference type="NCBI Taxonomy" id="318479"/>
    <lineage>
        <taxon>Eukaryota</taxon>
        <taxon>Metazoa</taxon>
        <taxon>Ecdysozoa</taxon>
        <taxon>Nematoda</taxon>
        <taxon>Chromadorea</taxon>
        <taxon>Rhabditida</taxon>
        <taxon>Spirurina</taxon>
        <taxon>Dracunculoidea</taxon>
        <taxon>Dracunculidae</taxon>
        <taxon>Dracunculus</taxon>
    </lineage>
</organism>
<keyword evidence="6" id="KW-0811">Translocation</keyword>
<evidence type="ECO:0000256" key="5">
    <source>
        <dbReference type="ARBA" id="ARBA00022927"/>
    </source>
</evidence>
<proteinExistence type="inferred from homology"/>